<organism evidence="4">
    <name type="scientific">Loa loa</name>
    <name type="common">Eye worm</name>
    <name type="synonym">Filaria loa</name>
    <dbReference type="NCBI Taxonomy" id="7209"/>
    <lineage>
        <taxon>Eukaryota</taxon>
        <taxon>Metazoa</taxon>
        <taxon>Ecdysozoa</taxon>
        <taxon>Nematoda</taxon>
        <taxon>Chromadorea</taxon>
        <taxon>Rhabditida</taxon>
        <taxon>Spirurina</taxon>
        <taxon>Spiruromorpha</taxon>
        <taxon>Filarioidea</taxon>
        <taxon>Onchocercidae</taxon>
        <taxon>Loa</taxon>
    </lineage>
</organism>
<dbReference type="InterPro" id="IPR011009">
    <property type="entry name" value="Kinase-like_dom_sf"/>
</dbReference>
<evidence type="ECO:0000313" key="4">
    <source>
        <dbReference type="EMBL" id="EFO18878.1"/>
    </source>
</evidence>
<dbReference type="InterPro" id="IPR050198">
    <property type="entry name" value="Non-receptor_tyrosine_kinases"/>
</dbReference>
<keyword evidence="2" id="KW-0067">ATP-binding</keyword>
<evidence type="ECO:0000256" key="1">
    <source>
        <dbReference type="ARBA" id="ARBA00022741"/>
    </source>
</evidence>
<protein>
    <recommendedName>
        <fullName evidence="3">Protein kinase domain-containing protein</fullName>
    </recommendedName>
</protein>
<evidence type="ECO:0000256" key="2">
    <source>
        <dbReference type="ARBA" id="ARBA00022840"/>
    </source>
</evidence>
<dbReference type="GeneID" id="9947058"/>
<dbReference type="OrthoDB" id="5842315at2759"/>
<evidence type="ECO:0000259" key="3">
    <source>
        <dbReference type="PROSITE" id="PS50011"/>
    </source>
</evidence>
<dbReference type="Gene3D" id="1.10.510.10">
    <property type="entry name" value="Transferase(Phosphotransferase) domain 1"/>
    <property type="match status" value="1"/>
</dbReference>
<dbReference type="CTD" id="9947058"/>
<dbReference type="EMBL" id="JH712124">
    <property type="protein sequence ID" value="EFO18878.1"/>
    <property type="molecule type" value="Genomic_DNA"/>
</dbReference>
<gene>
    <name evidence="4" type="ORF">LOAG_09619</name>
</gene>
<accession>A0A1S0TS42</accession>
<dbReference type="RefSeq" id="XP_003145193.1">
    <property type="nucleotide sequence ID" value="XM_003145145.1"/>
</dbReference>
<dbReference type="AlphaFoldDB" id="A0A1S0TS42"/>
<feature type="domain" description="Protein kinase" evidence="3">
    <location>
        <begin position="1"/>
        <end position="123"/>
    </location>
</feature>
<dbReference type="InParanoid" id="A0A1S0TS42"/>
<sequence length="123" mass="14258">MEKLLGKGEFVSVFVWEIIAGQMKQKIAVKKVRLTSKQESKSTETKVYQELMYEARLMRLFDHLNMIKCYGIVVIKRPLLTAAHFMAKISDFGLSRIDSKYKMKKGEKIPTKWTAPETVNVEK</sequence>
<name>A0A1S0TS42_LOALO</name>
<dbReference type="Pfam" id="PF07714">
    <property type="entry name" value="PK_Tyr_Ser-Thr"/>
    <property type="match status" value="1"/>
</dbReference>
<dbReference type="InterPro" id="IPR000719">
    <property type="entry name" value="Prot_kinase_dom"/>
</dbReference>
<dbReference type="GO" id="GO:0004672">
    <property type="term" value="F:protein kinase activity"/>
    <property type="evidence" value="ECO:0007669"/>
    <property type="project" value="InterPro"/>
</dbReference>
<dbReference type="InterPro" id="IPR001245">
    <property type="entry name" value="Ser-Thr/Tyr_kinase_cat_dom"/>
</dbReference>
<reference evidence="4" key="1">
    <citation type="submission" date="2012-04" db="EMBL/GenBank/DDBJ databases">
        <title>The Genome Sequence of Loa loa.</title>
        <authorList>
            <consortium name="The Broad Institute Genome Sequencing Platform"/>
            <consortium name="Broad Institute Genome Sequencing Center for Infectious Disease"/>
            <person name="Nutman T.B."/>
            <person name="Fink D.L."/>
            <person name="Russ C."/>
            <person name="Young S."/>
            <person name="Zeng Q."/>
            <person name="Gargeya S."/>
            <person name="Alvarado L."/>
            <person name="Berlin A."/>
            <person name="Chapman S.B."/>
            <person name="Chen Z."/>
            <person name="Freedman E."/>
            <person name="Gellesch M."/>
            <person name="Goldberg J."/>
            <person name="Griggs A."/>
            <person name="Gujja S."/>
            <person name="Heilman E.R."/>
            <person name="Heiman D."/>
            <person name="Howarth C."/>
            <person name="Mehta T."/>
            <person name="Neiman D."/>
            <person name="Pearson M."/>
            <person name="Roberts A."/>
            <person name="Saif S."/>
            <person name="Shea T."/>
            <person name="Shenoy N."/>
            <person name="Sisk P."/>
            <person name="Stolte C."/>
            <person name="Sykes S."/>
            <person name="White J."/>
            <person name="Yandava C."/>
            <person name="Haas B."/>
            <person name="Henn M.R."/>
            <person name="Nusbaum C."/>
            <person name="Birren B."/>
        </authorList>
    </citation>
    <scope>NUCLEOTIDE SEQUENCE [LARGE SCALE GENOMIC DNA]</scope>
</reference>
<dbReference type="KEGG" id="loa:LOAG_09619"/>
<dbReference type="GO" id="GO:0005524">
    <property type="term" value="F:ATP binding"/>
    <property type="evidence" value="ECO:0007669"/>
    <property type="project" value="UniProtKB-KW"/>
</dbReference>
<dbReference type="SUPFAM" id="SSF56112">
    <property type="entry name" value="Protein kinase-like (PK-like)"/>
    <property type="match status" value="1"/>
</dbReference>
<keyword evidence="1" id="KW-0547">Nucleotide-binding</keyword>
<proteinExistence type="predicted"/>
<dbReference type="Gene3D" id="3.30.200.20">
    <property type="entry name" value="Phosphorylase Kinase, domain 1"/>
    <property type="match status" value="1"/>
</dbReference>
<dbReference type="PROSITE" id="PS50011">
    <property type="entry name" value="PROTEIN_KINASE_DOM"/>
    <property type="match status" value="1"/>
</dbReference>
<dbReference type="PANTHER" id="PTHR24418">
    <property type="entry name" value="TYROSINE-PROTEIN KINASE"/>
    <property type="match status" value="1"/>
</dbReference>